<dbReference type="InParanoid" id="E2AJQ8"/>
<dbReference type="EMBL" id="GL440062">
    <property type="protein sequence ID" value="EFN66342.1"/>
    <property type="molecule type" value="Genomic_DNA"/>
</dbReference>
<sequence>MSRILSPGYRLILCANKPFRPGVKLSVTPERSPTRSLFRRCRRRRCRRRATKGEERTSGKRYERVWKRSGLERALMAANWPEKRPGREPDRCFSIIFVRIRGELEAVATHAVGREVAGKRRKRRGSFCVGLKQGLKCGEEPYLASLLRFITTANA</sequence>
<evidence type="ECO:0000313" key="2">
    <source>
        <dbReference type="Proteomes" id="UP000000311"/>
    </source>
</evidence>
<dbReference type="Proteomes" id="UP000000311">
    <property type="component" value="Unassembled WGS sequence"/>
</dbReference>
<gene>
    <name evidence="1" type="ORF">EAG_07086</name>
</gene>
<dbReference type="AlphaFoldDB" id="E2AJQ8"/>
<accession>E2AJQ8</accession>
<reference evidence="1 2" key="1">
    <citation type="journal article" date="2010" name="Science">
        <title>Genomic comparison of the ants Camponotus floridanus and Harpegnathos saltator.</title>
        <authorList>
            <person name="Bonasio R."/>
            <person name="Zhang G."/>
            <person name="Ye C."/>
            <person name="Mutti N.S."/>
            <person name="Fang X."/>
            <person name="Qin N."/>
            <person name="Donahue G."/>
            <person name="Yang P."/>
            <person name="Li Q."/>
            <person name="Li C."/>
            <person name="Zhang P."/>
            <person name="Huang Z."/>
            <person name="Berger S.L."/>
            <person name="Reinberg D."/>
            <person name="Wang J."/>
            <person name="Liebig J."/>
        </authorList>
    </citation>
    <scope>NUCLEOTIDE SEQUENCE [LARGE SCALE GENOMIC DNA]</scope>
    <source>
        <strain evidence="2">C129</strain>
    </source>
</reference>
<organism evidence="2">
    <name type="scientific">Camponotus floridanus</name>
    <name type="common">Florida carpenter ant</name>
    <dbReference type="NCBI Taxonomy" id="104421"/>
    <lineage>
        <taxon>Eukaryota</taxon>
        <taxon>Metazoa</taxon>
        <taxon>Ecdysozoa</taxon>
        <taxon>Arthropoda</taxon>
        <taxon>Hexapoda</taxon>
        <taxon>Insecta</taxon>
        <taxon>Pterygota</taxon>
        <taxon>Neoptera</taxon>
        <taxon>Endopterygota</taxon>
        <taxon>Hymenoptera</taxon>
        <taxon>Apocrita</taxon>
        <taxon>Aculeata</taxon>
        <taxon>Formicoidea</taxon>
        <taxon>Formicidae</taxon>
        <taxon>Formicinae</taxon>
        <taxon>Camponotus</taxon>
    </lineage>
</organism>
<proteinExistence type="predicted"/>
<evidence type="ECO:0000313" key="1">
    <source>
        <dbReference type="EMBL" id="EFN66342.1"/>
    </source>
</evidence>
<protein>
    <submittedName>
        <fullName evidence="1">Uncharacterized protein</fullName>
    </submittedName>
</protein>
<name>E2AJQ8_CAMFO</name>
<keyword evidence="2" id="KW-1185">Reference proteome</keyword>